<keyword evidence="8" id="KW-0129">CBS domain</keyword>
<dbReference type="PROSITE" id="PS51371">
    <property type="entry name" value="CBS"/>
    <property type="match status" value="1"/>
</dbReference>
<evidence type="ECO:0000313" key="12">
    <source>
        <dbReference type="Proteomes" id="UP000199657"/>
    </source>
</evidence>
<feature type="domain" description="CBS" evidence="10">
    <location>
        <begin position="206"/>
        <end position="265"/>
    </location>
</feature>
<dbReference type="GO" id="GO:0016020">
    <property type="term" value="C:membrane"/>
    <property type="evidence" value="ECO:0007669"/>
    <property type="project" value="UniProtKB-SubCell"/>
</dbReference>
<evidence type="ECO:0000256" key="1">
    <source>
        <dbReference type="ARBA" id="ARBA00004141"/>
    </source>
</evidence>
<dbReference type="Pfam" id="PF01769">
    <property type="entry name" value="MgtE"/>
    <property type="match status" value="1"/>
</dbReference>
<organism evidence="11 12">
    <name type="scientific">Aquisalimonas asiatica</name>
    <dbReference type="NCBI Taxonomy" id="406100"/>
    <lineage>
        <taxon>Bacteria</taxon>
        <taxon>Pseudomonadati</taxon>
        <taxon>Pseudomonadota</taxon>
        <taxon>Gammaproteobacteria</taxon>
        <taxon>Chromatiales</taxon>
        <taxon>Ectothiorhodospiraceae</taxon>
        <taxon>Aquisalimonas</taxon>
    </lineage>
</organism>
<evidence type="ECO:0000256" key="8">
    <source>
        <dbReference type="PROSITE-ProRule" id="PRU00703"/>
    </source>
</evidence>
<evidence type="ECO:0000256" key="4">
    <source>
        <dbReference type="ARBA" id="ARBA00022692"/>
    </source>
</evidence>
<comment type="subcellular location">
    <subcellularLocation>
        <location evidence="1">Membrane</location>
        <topology evidence="1">Multi-pass membrane protein</topology>
    </subcellularLocation>
</comment>
<dbReference type="SMART" id="SM00924">
    <property type="entry name" value="MgtE_N"/>
    <property type="match status" value="1"/>
</dbReference>
<dbReference type="InterPro" id="IPR036739">
    <property type="entry name" value="SLC41_membr_dom_sf"/>
</dbReference>
<proteinExistence type="inferred from homology"/>
<feature type="transmembrane region" description="Helical" evidence="9">
    <location>
        <begin position="318"/>
        <end position="342"/>
    </location>
</feature>
<dbReference type="RefSeq" id="WP_091641387.1">
    <property type="nucleotide sequence ID" value="NZ_FOEG01000002.1"/>
</dbReference>
<accession>A0A1H8S4S1</accession>
<dbReference type="Proteomes" id="UP000199657">
    <property type="component" value="Unassembled WGS sequence"/>
</dbReference>
<dbReference type="InterPro" id="IPR000644">
    <property type="entry name" value="CBS_dom"/>
</dbReference>
<evidence type="ECO:0000256" key="6">
    <source>
        <dbReference type="ARBA" id="ARBA00022989"/>
    </source>
</evidence>
<dbReference type="Gene3D" id="3.10.580.10">
    <property type="entry name" value="CBS-domain"/>
    <property type="match status" value="1"/>
</dbReference>
<keyword evidence="12" id="KW-1185">Reference proteome</keyword>
<protein>
    <submittedName>
        <fullName evidence="11">Magnesium transporter</fullName>
    </submittedName>
</protein>
<dbReference type="PANTHER" id="PTHR43773">
    <property type="entry name" value="MAGNESIUM TRANSPORTER MGTE"/>
    <property type="match status" value="1"/>
</dbReference>
<dbReference type="InterPro" id="IPR038076">
    <property type="entry name" value="MgtE_N_sf"/>
</dbReference>
<dbReference type="InterPro" id="IPR006667">
    <property type="entry name" value="SLC41_membr_dom"/>
</dbReference>
<dbReference type="SUPFAM" id="SSF158791">
    <property type="entry name" value="MgtE N-terminal domain-like"/>
    <property type="match status" value="1"/>
</dbReference>
<keyword evidence="6 9" id="KW-1133">Transmembrane helix</keyword>
<dbReference type="SMART" id="SM00116">
    <property type="entry name" value="CBS"/>
    <property type="match status" value="1"/>
</dbReference>
<keyword evidence="7 9" id="KW-0472">Membrane</keyword>
<name>A0A1H8S4S1_9GAMM</name>
<dbReference type="Gene3D" id="1.10.357.20">
    <property type="entry name" value="SLC41 divalent cation transporters, integral membrane domain"/>
    <property type="match status" value="1"/>
</dbReference>
<comment type="similarity">
    <text evidence="2">Belongs to the SLC41A transporter family.</text>
</comment>
<dbReference type="InterPro" id="IPR006668">
    <property type="entry name" value="Mg_transptr_MgtE_intracell_dom"/>
</dbReference>
<keyword evidence="5" id="KW-0460">Magnesium</keyword>
<dbReference type="Gene3D" id="1.25.60.10">
    <property type="entry name" value="MgtE N-terminal domain-like"/>
    <property type="match status" value="1"/>
</dbReference>
<keyword evidence="3" id="KW-0813">Transport</keyword>
<feature type="transmembrane region" description="Helical" evidence="9">
    <location>
        <begin position="291"/>
        <end position="312"/>
    </location>
</feature>
<feature type="transmembrane region" description="Helical" evidence="9">
    <location>
        <begin position="390"/>
        <end position="415"/>
    </location>
</feature>
<evidence type="ECO:0000256" key="9">
    <source>
        <dbReference type="SAM" id="Phobius"/>
    </source>
</evidence>
<evidence type="ECO:0000256" key="5">
    <source>
        <dbReference type="ARBA" id="ARBA00022842"/>
    </source>
</evidence>
<reference evidence="11 12" key="1">
    <citation type="submission" date="2016-10" db="EMBL/GenBank/DDBJ databases">
        <authorList>
            <person name="de Groot N.N."/>
        </authorList>
    </citation>
    <scope>NUCLEOTIDE SEQUENCE [LARGE SCALE GENOMIC DNA]</scope>
    <source>
        <strain evidence="11 12">CGMCC 1.6291</strain>
    </source>
</reference>
<evidence type="ECO:0000256" key="2">
    <source>
        <dbReference type="ARBA" id="ARBA00009749"/>
    </source>
</evidence>
<dbReference type="InterPro" id="IPR006669">
    <property type="entry name" value="MgtE_transporter"/>
</dbReference>
<dbReference type="STRING" id="406100.SAMN04488052_102489"/>
<dbReference type="PANTHER" id="PTHR43773:SF1">
    <property type="entry name" value="MAGNESIUM TRANSPORTER MGTE"/>
    <property type="match status" value="1"/>
</dbReference>
<dbReference type="SUPFAM" id="SSF161093">
    <property type="entry name" value="MgtE membrane domain-like"/>
    <property type="match status" value="1"/>
</dbReference>
<feature type="transmembrane region" description="Helical" evidence="9">
    <location>
        <begin position="363"/>
        <end position="384"/>
    </location>
</feature>
<dbReference type="Pfam" id="PF03448">
    <property type="entry name" value="MgtE_N"/>
    <property type="match status" value="1"/>
</dbReference>
<dbReference type="GO" id="GO:0015095">
    <property type="term" value="F:magnesium ion transmembrane transporter activity"/>
    <property type="evidence" value="ECO:0007669"/>
    <property type="project" value="InterPro"/>
</dbReference>
<feature type="transmembrane region" description="Helical" evidence="9">
    <location>
        <begin position="436"/>
        <end position="454"/>
    </location>
</feature>
<dbReference type="InterPro" id="IPR046342">
    <property type="entry name" value="CBS_dom_sf"/>
</dbReference>
<evidence type="ECO:0000256" key="3">
    <source>
        <dbReference type="ARBA" id="ARBA00022448"/>
    </source>
</evidence>
<evidence type="ECO:0000256" key="7">
    <source>
        <dbReference type="ARBA" id="ARBA00023136"/>
    </source>
</evidence>
<dbReference type="CDD" id="cd04606">
    <property type="entry name" value="CBS_pair_Mg_transporter"/>
    <property type="match status" value="1"/>
</dbReference>
<dbReference type="OrthoDB" id="9790355at2"/>
<dbReference type="SUPFAM" id="SSF54631">
    <property type="entry name" value="CBS-domain pair"/>
    <property type="match status" value="1"/>
</dbReference>
<keyword evidence="4 9" id="KW-0812">Transmembrane</keyword>
<dbReference type="Pfam" id="PF00571">
    <property type="entry name" value="CBS"/>
    <property type="match status" value="1"/>
</dbReference>
<evidence type="ECO:0000313" key="11">
    <source>
        <dbReference type="EMBL" id="SEO73635.1"/>
    </source>
</evidence>
<gene>
    <name evidence="11" type="ORF">SAMN04488052_102489</name>
</gene>
<sequence>MSRVWGGWGRDGTAVALRALLERRDWRRLAELVEPLPPADVASVFADVPEVDWVFLYKVLPVDHGAEVFSYLHQQQRERLFGELTPQEREALLARLPADDLAFFIARLDAPERARSMQLLDKRRRAHVRRLLRHAPGTAGRLMTTEVIRLRRDRTVGEARRLIRDMAGRAETVETLAVSAADGAFAGLVTLEVLALEGDDTTLAALAALPPATVSADASCEEAARLLKHYDMLVLPVLDDNGRLLGLITSDDALDVMEALTTRSFHHFGGVWPAVASVRMADSVAMARSRVGVLLGCGLIGLAGAGLLAVALPYLQAFVYSLFLLPVILAVAGNVAIQTAALHLRTPVPAGARAWFAGLRQELAITVALGATLLGVVVPAAFWLGGSGLALLAGILVPLCAAAGGLVGAGAPLLLRRLGLDPAFAGTPMLTTLADVLALGLFLLALVGMSALGVG</sequence>
<dbReference type="EMBL" id="FOEG01000002">
    <property type="protein sequence ID" value="SEO73635.1"/>
    <property type="molecule type" value="Genomic_DNA"/>
</dbReference>
<evidence type="ECO:0000259" key="10">
    <source>
        <dbReference type="PROSITE" id="PS51371"/>
    </source>
</evidence>
<dbReference type="AlphaFoldDB" id="A0A1H8S4S1"/>